<dbReference type="AlphaFoldDB" id="A0AAN8J1C6"/>
<keyword evidence="1" id="KW-1133">Transmembrane helix</keyword>
<organism evidence="2 3">
    <name type="scientific">Trichostrongylus colubriformis</name>
    <name type="common">Black scour worm</name>
    <dbReference type="NCBI Taxonomy" id="6319"/>
    <lineage>
        <taxon>Eukaryota</taxon>
        <taxon>Metazoa</taxon>
        <taxon>Ecdysozoa</taxon>
        <taxon>Nematoda</taxon>
        <taxon>Chromadorea</taxon>
        <taxon>Rhabditida</taxon>
        <taxon>Rhabditina</taxon>
        <taxon>Rhabditomorpha</taxon>
        <taxon>Strongyloidea</taxon>
        <taxon>Trichostrongylidae</taxon>
        <taxon>Trichostrongylus</taxon>
    </lineage>
</organism>
<evidence type="ECO:0000313" key="3">
    <source>
        <dbReference type="Proteomes" id="UP001331761"/>
    </source>
</evidence>
<evidence type="ECO:0008006" key="4">
    <source>
        <dbReference type="Google" id="ProtNLM"/>
    </source>
</evidence>
<accession>A0AAN8J1C6</accession>
<feature type="transmembrane region" description="Helical" evidence="1">
    <location>
        <begin position="69"/>
        <end position="94"/>
    </location>
</feature>
<protein>
    <recommendedName>
        <fullName evidence="4">Major facilitator superfamily (MFS) profile domain-containing protein</fullName>
    </recommendedName>
</protein>
<dbReference type="Proteomes" id="UP001331761">
    <property type="component" value="Unassembled WGS sequence"/>
</dbReference>
<gene>
    <name evidence="2" type="ORF">GCK32_019082</name>
</gene>
<evidence type="ECO:0000256" key="1">
    <source>
        <dbReference type="SAM" id="Phobius"/>
    </source>
</evidence>
<keyword evidence="1" id="KW-0472">Membrane</keyword>
<reference evidence="2 3" key="1">
    <citation type="submission" date="2019-10" db="EMBL/GenBank/DDBJ databases">
        <title>Assembly and Annotation for the nematode Trichostrongylus colubriformis.</title>
        <authorList>
            <person name="Martin J."/>
        </authorList>
    </citation>
    <scope>NUCLEOTIDE SEQUENCE [LARGE SCALE GENOMIC DNA]</scope>
    <source>
        <strain evidence="2">G859</strain>
        <tissue evidence="2">Whole worm</tissue>
    </source>
</reference>
<evidence type="ECO:0000313" key="2">
    <source>
        <dbReference type="EMBL" id="KAK5974239.1"/>
    </source>
</evidence>
<keyword evidence="1" id="KW-0812">Transmembrane</keyword>
<dbReference type="EMBL" id="WIXE01014509">
    <property type="protein sequence ID" value="KAK5974239.1"/>
    <property type="molecule type" value="Genomic_DNA"/>
</dbReference>
<proteinExistence type="predicted"/>
<name>A0AAN8J1C6_TRICO</name>
<keyword evidence="3" id="KW-1185">Reference proteome</keyword>
<feature type="transmembrane region" description="Helical" evidence="1">
    <location>
        <begin position="16"/>
        <end position="36"/>
    </location>
</feature>
<sequence length="103" mass="11802">MFIFYDLSKCVRPGRATILVLISYACMYLFTMPWPFLPNKVEISVNGSDAGCFDDRFSWCENLTQVSPIVYYTMFIIVFGFGVSVMNIAITTLYSEIIGPRRQ</sequence>
<comment type="caution">
    <text evidence="2">The sequence shown here is derived from an EMBL/GenBank/DDBJ whole genome shotgun (WGS) entry which is preliminary data.</text>
</comment>
<feature type="non-terminal residue" evidence="2">
    <location>
        <position position="103"/>
    </location>
</feature>